<feature type="compositionally biased region" description="Polar residues" evidence="1">
    <location>
        <begin position="417"/>
        <end position="429"/>
    </location>
</feature>
<feature type="compositionally biased region" description="Low complexity" evidence="1">
    <location>
        <begin position="679"/>
        <end position="698"/>
    </location>
</feature>
<reference evidence="3 4" key="1">
    <citation type="submission" date="2015-04" db="EMBL/GenBank/DDBJ databases">
        <authorList>
            <person name="Syromyatnikov M.Y."/>
            <person name="Popov V.N."/>
        </authorList>
    </citation>
    <scope>NUCLEOTIDE SEQUENCE [LARGE SCALE GENOMIC DNA]</scope>
</reference>
<accession>A0A1J1HZG4</accession>
<feature type="compositionally biased region" description="Gly residues" evidence="1">
    <location>
        <begin position="400"/>
        <end position="409"/>
    </location>
</feature>
<feature type="compositionally biased region" description="Basic and acidic residues" evidence="1">
    <location>
        <begin position="1508"/>
        <end position="1524"/>
    </location>
</feature>
<organism evidence="3 4">
    <name type="scientific">Clunio marinus</name>
    <dbReference type="NCBI Taxonomy" id="568069"/>
    <lineage>
        <taxon>Eukaryota</taxon>
        <taxon>Metazoa</taxon>
        <taxon>Ecdysozoa</taxon>
        <taxon>Arthropoda</taxon>
        <taxon>Hexapoda</taxon>
        <taxon>Insecta</taxon>
        <taxon>Pterygota</taxon>
        <taxon>Neoptera</taxon>
        <taxon>Endopterygota</taxon>
        <taxon>Diptera</taxon>
        <taxon>Nematocera</taxon>
        <taxon>Chironomoidea</taxon>
        <taxon>Chironomidae</taxon>
        <taxon>Clunio</taxon>
    </lineage>
</organism>
<feature type="region of interest" description="Disordered" evidence="1">
    <location>
        <begin position="878"/>
        <end position="910"/>
    </location>
</feature>
<protein>
    <submittedName>
        <fullName evidence="3">CLUMA_CG006253, isoform A</fullName>
    </submittedName>
</protein>
<name>A0A1J1HZG4_9DIPT</name>
<feature type="chain" id="PRO_5013131319" evidence="2">
    <location>
        <begin position="23"/>
        <end position="1589"/>
    </location>
</feature>
<evidence type="ECO:0000256" key="2">
    <source>
        <dbReference type="SAM" id="SignalP"/>
    </source>
</evidence>
<feature type="region of interest" description="Disordered" evidence="1">
    <location>
        <begin position="962"/>
        <end position="1046"/>
    </location>
</feature>
<evidence type="ECO:0000313" key="4">
    <source>
        <dbReference type="Proteomes" id="UP000183832"/>
    </source>
</evidence>
<sequence length="1589" mass="167902">MDTMKWLKIFIIVIILVNGCSSDILTQKNANREKRASHRGQTQSQYLSFGGDDDGKAEAEATHTGSRATVCEYQQYNLYGKNGMGQAQSQSMGGDCTDCYVSGGRSDFVKRPGKPGGTRPESIRRPGIPSQGPNIIPDTWSDARKPSGIHVGEVQRPGRWGEGSRPGEVISGGKQQPGGWSGDARPDREGIQQPGRWVGESRPGDVISGGNQQPGGWAGESKASGPFQGGTQQPGSWGGTLRPVGGTHQPGGPSQGETQQPRGWGGDSRPAEVSVGGSQQPGGRGGTLRPVGGTHHPGGPSQGETQQPRGWGGGSGPGEFRPGGTQQPRESGQGGLQQPGGWDRGSRPGGVIIGGTQQPGDPSLRGTEQPGRWGGNARPGDVIIGGTQQTGDPSHAGRQQPGGWGGVAGPGEFRPGGTQQPIESSQGGLQQPEGWDRGSRPSGVIIGGTQQPGDPSLRGTEQPGRWGGNARPGDVIIGGTQQTGDPSHSGRQQPGGWSGGSRPGEVNVRGTQQSGGPSEGDTQQPGRWSGGARPGDIISGGTQHHGGTSEGDTPRGPFQGGKQQPGGWNRGGTFINQPTTDTTKPDEIRKPGGVNGVYATDHNGDPHFIPLPHGSDHSVINPGGLTVLVGTGGPRQTVIGGGQIDGPLRIVPSPQKVSGVSSQTVYAPSGGVTVLVGTGGPTQTVHHSSSSIQTSQDISKSRSDANDLSDIDNISAIDKKKYRDRGDQPGYIITPGQLGANGVKPETFSRDGKVNSGDTYYPSHAVKNEYHPLTPGSQIVDDNGRKILDGTVQPPIMKTENDGNKYFPNIAGTQSRPHGDGNIGSVYPITYGKERSDYPSGTGIHPTNKINGRGETSNYYPVSGGNNGDNFYYPRVPEKQVPSGREHGFLPSGTDGQRTYYSPDRGNGRGPITDYYPIPGAGIGDNLYYPRRPGQQVPHGSDYGFRPSGIDEQRRYYIPNSGIQTGRENVGSVKYPTSSSQPVGRGDGGEVYYTSGNMYPHGPKRPIDRGDYHLSEPDMRTTPWKDGNENTFSPTHGSGGYYPADSRKTYETGIPYPSGLPKSPLPVDGSRAFYIPGKDDRYYSSGPSNRGYYPSIPETIYRPSTTDSQDHGPSQYHPPTTVHSDGVYYQPGKNSQTVDNFGSYPSGEAPAVNEKNITKIKDSDVGAPDSLTEDDSFSQAESAIKGGEVSASAQGTKNGGTAQTQVSGTYTGKGSFSATAQTSDKDRSAQAQVSGGKEGAMTSSQGQGGSAKSQAQIAVDAKTGGTSATSQSGGSDHESQSEVVANEKGGLADAQSSGPGQTSSQAQIGFKPQEEDSAESVYNVFNGGGTASSQSGALTGQSQAQINGKFKFGISYHGAAQSASGTKEEVKKIRDKSKSLFRNIELFGKSNKKIEISHNDYDDPNKLRSRSSKTVTAKNWNEDTTIRIFSQRTPTQKQVTTIINPDKNVRLVQTQNGRTIKYPPVFDSQKIDRSSGYEKSDSNPQDITISKTTQKIKYKTRYLPSKPSGDKNSIDNDNKQKLLKPDSYVSVTNSLSGSLNEKSKENGKFASTYFTKSSTCGHFTFSCNIVYGSEGRSRICRPKQDNQKC</sequence>
<feature type="region of interest" description="Disordered" evidence="1">
    <location>
        <begin position="1502"/>
        <end position="1527"/>
    </location>
</feature>
<feature type="region of interest" description="Disordered" evidence="1">
    <location>
        <begin position="30"/>
        <end position="64"/>
    </location>
</feature>
<gene>
    <name evidence="3" type="ORF">CLUMA_CG006253</name>
</gene>
<feature type="region of interest" description="Disordered" evidence="1">
    <location>
        <begin position="1078"/>
        <end position="1317"/>
    </location>
</feature>
<dbReference type="EMBL" id="CVRI01000035">
    <property type="protein sequence ID" value="CRK92716.1"/>
    <property type="molecule type" value="Genomic_DNA"/>
</dbReference>
<feature type="compositionally biased region" description="Basic and acidic residues" evidence="1">
    <location>
        <begin position="1005"/>
        <end position="1019"/>
    </location>
</feature>
<dbReference type="STRING" id="568069.A0A1J1HZG4"/>
<feature type="compositionally biased region" description="Polar residues" evidence="1">
    <location>
        <begin position="509"/>
        <end position="526"/>
    </location>
</feature>
<dbReference type="Proteomes" id="UP000183832">
    <property type="component" value="Unassembled WGS sequence"/>
</dbReference>
<feature type="signal peptide" evidence="2">
    <location>
        <begin position="1"/>
        <end position="22"/>
    </location>
</feature>
<feature type="compositionally biased region" description="Polar residues" evidence="1">
    <location>
        <begin position="479"/>
        <end position="492"/>
    </location>
</feature>
<evidence type="ECO:0000313" key="3">
    <source>
        <dbReference type="EMBL" id="CRK92716.1"/>
    </source>
</evidence>
<proteinExistence type="predicted"/>
<feature type="region of interest" description="Disordered" evidence="1">
    <location>
        <begin position="105"/>
        <end position="614"/>
    </location>
</feature>
<feature type="compositionally biased region" description="Polar residues" evidence="1">
    <location>
        <begin position="1191"/>
        <end position="1222"/>
    </location>
</feature>
<keyword evidence="4" id="KW-1185">Reference proteome</keyword>
<dbReference type="OrthoDB" id="7791530at2759"/>
<keyword evidence="2" id="KW-0732">Signal</keyword>
<feature type="compositionally biased region" description="Low complexity" evidence="1">
    <location>
        <begin position="554"/>
        <end position="567"/>
    </location>
</feature>
<evidence type="ECO:0000256" key="1">
    <source>
        <dbReference type="SAM" id="MobiDB-lite"/>
    </source>
</evidence>
<feature type="compositionally biased region" description="Polar residues" evidence="1">
    <location>
        <begin position="1294"/>
        <end position="1307"/>
    </location>
</feature>
<feature type="compositionally biased region" description="Low complexity" evidence="1">
    <location>
        <begin position="1250"/>
        <end position="1274"/>
    </location>
</feature>
<feature type="region of interest" description="Disordered" evidence="1">
    <location>
        <begin position="679"/>
        <end position="708"/>
    </location>
</feature>